<evidence type="ECO:0000256" key="4">
    <source>
        <dbReference type="RuleBase" id="RU362068"/>
    </source>
</evidence>
<dbReference type="InterPro" id="IPR051402">
    <property type="entry name" value="KPR-Related"/>
</dbReference>
<dbReference type="InterPro" id="IPR036291">
    <property type="entry name" value="NAD(P)-bd_dom_sf"/>
</dbReference>
<dbReference type="InterPro" id="IPR013752">
    <property type="entry name" value="KPA_reductase"/>
</dbReference>
<dbReference type="SUPFAM" id="SSF51735">
    <property type="entry name" value="NAD(P)-binding Rossmann-fold domains"/>
    <property type="match status" value="1"/>
</dbReference>
<comment type="catalytic activity">
    <reaction evidence="4">
        <text>(R)-pantoate + NADP(+) = 2-dehydropantoate + NADPH + H(+)</text>
        <dbReference type="Rhea" id="RHEA:16233"/>
        <dbReference type="ChEBI" id="CHEBI:11561"/>
        <dbReference type="ChEBI" id="CHEBI:15378"/>
        <dbReference type="ChEBI" id="CHEBI:15980"/>
        <dbReference type="ChEBI" id="CHEBI:57783"/>
        <dbReference type="ChEBI" id="CHEBI:58349"/>
        <dbReference type="EC" id="1.1.1.169"/>
    </reaction>
</comment>
<feature type="domain" description="Ketopantoate reductase N-terminal" evidence="5">
    <location>
        <begin position="3"/>
        <end position="150"/>
    </location>
</feature>
<comment type="similarity">
    <text evidence="1 4">Belongs to the ketopantoate reductase family.</text>
</comment>
<comment type="pathway">
    <text evidence="4">Cofactor biosynthesis; (R)-pantothenate biosynthesis; (R)-pantoate from 3-methyl-2-oxobutanoate: step 2/2.</text>
</comment>
<dbReference type="RefSeq" id="WP_013390497.1">
    <property type="nucleotide sequence ID" value="NC_014639.1"/>
</dbReference>
<keyword evidence="8" id="KW-1185">Reference proteome</keyword>
<dbReference type="InterPro" id="IPR013328">
    <property type="entry name" value="6PGD_dom2"/>
</dbReference>
<dbReference type="GO" id="GO:0008677">
    <property type="term" value="F:2-dehydropantoate 2-reductase activity"/>
    <property type="evidence" value="ECO:0007669"/>
    <property type="project" value="UniProtKB-EC"/>
</dbReference>
<sequence length="304" mass="33549">MKILVAGAGGVGGYIGGRLAEQGKDVTFLVRQQRAAKLKKTGLVIKSEKGNISFQPSLIQAGENGSFDVVIIASKAYSLQHVIEDVKPFIHAESVIIPFLNGYQHYEQLFAAFAKSRVLGGLCFIESALNEEGEVIHTSASHRFVFGEWNGEQTERMKELEKVFANVNAEVMISRNIEKDIWKKYLFIAAQAGITSLFQKPIGPILETDSGRNTAKTLIGEIGAILRAEGVPADPDLEEESYCTMTKMSYQMKSSMLRDMEKGQTTEGDHLHGFLLKKARDLSVIAPVLETVYANVQIYEAETK</sequence>
<dbReference type="PANTHER" id="PTHR21708:SF26">
    <property type="entry name" value="2-DEHYDROPANTOATE 2-REDUCTASE"/>
    <property type="match status" value="1"/>
</dbReference>
<dbReference type="InterPro" id="IPR013332">
    <property type="entry name" value="KPR_N"/>
</dbReference>
<evidence type="ECO:0000313" key="8">
    <source>
        <dbReference type="Proteomes" id="UP000006867"/>
    </source>
</evidence>
<evidence type="ECO:0000259" key="6">
    <source>
        <dbReference type="Pfam" id="PF08546"/>
    </source>
</evidence>
<keyword evidence="2 4" id="KW-0521">NADP</keyword>
<evidence type="ECO:0000313" key="7">
    <source>
        <dbReference type="EMBL" id="ADP31951.1"/>
    </source>
</evidence>
<keyword evidence="3 4" id="KW-0560">Oxidoreductase</keyword>
<evidence type="ECO:0000259" key="5">
    <source>
        <dbReference type="Pfam" id="PF02558"/>
    </source>
</evidence>
<keyword evidence="4" id="KW-0566">Pantothenate biosynthesis</keyword>
<comment type="function">
    <text evidence="4">Catalyzes the NADPH-dependent reduction of ketopantoate into pantoic acid.</text>
</comment>
<dbReference type="InterPro" id="IPR008927">
    <property type="entry name" value="6-PGluconate_DH-like_C_sf"/>
</dbReference>
<reference evidence="7 8" key="1">
    <citation type="journal article" date="2011" name="Front. Microbiol.">
        <title>Genomic signatures of strain selection and enhancement in Bacillus atrophaeus var. globigii, a historical biowarfare simulant.</title>
        <authorList>
            <person name="Gibbons H.S."/>
            <person name="Broomall S.M."/>
            <person name="McNew L.A."/>
            <person name="Daligault H."/>
            <person name="Chapman C."/>
            <person name="Bruce D."/>
            <person name="Karavis M."/>
            <person name="Krepps M."/>
            <person name="McGregor P.A."/>
            <person name="Hong C."/>
            <person name="Park K.H."/>
            <person name="Akmal A."/>
            <person name="Feldman A."/>
            <person name="Lin J.S."/>
            <person name="Chang W.E."/>
            <person name="Higgs B.W."/>
            <person name="Demirev P."/>
            <person name="Lindquist J."/>
            <person name="Liem A."/>
            <person name="Fochler E."/>
            <person name="Read T.D."/>
            <person name="Tapia R."/>
            <person name="Johnson S."/>
            <person name="Bishop-Lilly K.A."/>
            <person name="Detter C."/>
            <person name="Han C."/>
            <person name="Sozhamannan S."/>
            <person name="Rosenzweig C.N."/>
            <person name="Skowronski E.W."/>
        </authorList>
    </citation>
    <scope>NUCLEOTIDE SEQUENCE [LARGE SCALE GENOMIC DNA]</scope>
    <source>
        <strain evidence="7 8">1942</strain>
    </source>
</reference>
<evidence type="ECO:0000256" key="3">
    <source>
        <dbReference type="ARBA" id="ARBA00023002"/>
    </source>
</evidence>
<dbReference type="Pfam" id="PF02558">
    <property type="entry name" value="ApbA"/>
    <property type="match status" value="1"/>
</dbReference>
<dbReference type="Proteomes" id="UP000006867">
    <property type="component" value="Chromosome"/>
</dbReference>
<evidence type="ECO:0000256" key="1">
    <source>
        <dbReference type="ARBA" id="ARBA00007870"/>
    </source>
</evidence>
<protein>
    <recommendedName>
        <fullName evidence="4">2-dehydropantoate 2-reductase</fullName>
        <ecNumber evidence="4">1.1.1.169</ecNumber>
    </recommendedName>
    <alternativeName>
        <fullName evidence="4">Ketopantoate reductase</fullName>
    </alternativeName>
</protein>
<dbReference type="InterPro" id="IPR003710">
    <property type="entry name" value="ApbA"/>
</dbReference>
<dbReference type="EMBL" id="CP002207">
    <property type="protein sequence ID" value="ADP31951.1"/>
    <property type="molecule type" value="Genomic_DNA"/>
</dbReference>
<gene>
    <name evidence="7" type="ordered locus">BATR1942_04985</name>
</gene>
<feature type="domain" description="Ketopantoate reductase C-terminal" evidence="6">
    <location>
        <begin position="176"/>
        <end position="299"/>
    </location>
</feature>
<evidence type="ECO:0000256" key="2">
    <source>
        <dbReference type="ARBA" id="ARBA00022857"/>
    </source>
</evidence>
<dbReference type="NCBIfam" id="TIGR00745">
    <property type="entry name" value="apbA_panE"/>
    <property type="match status" value="1"/>
</dbReference>
<name>A0ABN3Z831_BACA1</name>
<organism evidence="7 8">
    <name type="scientific">Bacillus atrophaeus (strain 1942)</name>
    <dbReference type="NCBI Taxonomy" id="720555"/>
    <lineage>
        <taxon>Bacteria</taxon>
        <taxon>Bacillati</taxon>
        <taxon>Bacillota</taxon>
        <taxon>Bacilli</taxon>
        <taxon>Bacillales</taxon>
        <taxon>Bacillaceae</taxon>
        <taxon>Bacillus</taxon>
    </lineage>
</organism>
<dbReference type="Gene3D" id="1.10.1040.10">
    <property type="entry name" value="N-(1-d-carboxylethyl)-l-norvaline Dehydrogenase, domain 2"/>
    <property type="match status" value="1"/>
</dbReference>
<dbReference type="SUPFAM" id="SSF48179">
    <property type="entry name" value="6-phosphogluconate dehydrogenase C-terminal domain-like"/>
    <property type="match status" value="1"/>
</dbReference>
<dbReference type="Gene3D" id="3.40.50.720">
    <property type="entry name" value="NAD(P)-binding Rossmann-like Domain"/>
    <property type="match status" value="1"/>
</dbReference>
<dbReference type="EC" id="1.1.1.169" evidence="4"/>
<proteinExistence type="inferred from homology"/>
<accession>A0ABN3Z831</accession>
<dbReference type="Pfam" id="PF08546">
    <property type="entry name" value="ApbA_C"/>
    <property type="match status" value="1"/>
</dbReference>
<dbReference type="PANTHER" id="PTHR21708">
    <property type="entry name" value="PROBABLE 2-DEHYDROPANTOATE 2-REDUCTASE"/>
    <property type="match status" value="1"/>
</dbReference>